<dbReference type="InterPro" id="IPR050194">
    <property type="entry name" value="Glycosyltransferase_grp1"/>
</dbReference>
<comment type="caution">
    <text evidence="5">The sequence shown here is derived from an EMBL/GenBank/DDBJ whole genome shotgun (WGS) entry which is preliminary data.</text>
</comment>
<keyword evidence="1 5" id="KW-0328">Glycosyltransferase</keyword>
<dbReference type="EC" id="2.4.1.-" evidence="5"/>
<gene>
    <name evidence="5" type="ORF">F4561_002360</name>
</gene>
<evidence type="ECO:0000259" key="4">
    <source>
        <dbReference type="Pfam" id="PF13439"/>
    </source>
</evidence>
<sequence>MAFGGDPHRPPHANDIREFFAMAQRTMLITNDFPPRTGGTETFGYELARRMPAAGAGDVLVYTSASAGQREFDRVQPFAIVRDPARTLLPTPRVARKSADLVREHGCDRVVIGSAAPLGLLARGLRTAGVREIVALTHGHEAWWSQLPGVRRVLRRIGDDVDVLTYLGEYTRDLLQDALGSTARHRLVKLAPGVDTDLFHPERDGSAVRERYGLGQGPVILSVCRLVPRKGVDALIRAMSWVRVRHPRARLLVVGEGPDERRLRDLAAWMGVDAEVVFAGAHPNTELPEFYAAADLFAMPCRSRRAVLEAEGLGIVFLEAAASGLAVLAGNSGGAPEAVRHGETGYVVDGRDPGEVARRVTRVLDAPEHARAMGLRGREWVLEDWTWEHATRRLAGLRG</sequence>
<keyword evidence="2 5" id="KW-0808">Transferase</keyword>
<evidence type="ECO:0000313" key="5">
    <source>
        <dbReference type="EMBL" id="MBB4931540.1"/>
    </source>
</evidence>
<evidence type="ECO:0000256" key="1">
    <source>
        <dbReference type="ARBA" id="ARBA00022676"/>
    </source>
</evidence>
<dbReference type="InterPro" id="IPR028098">
    <property type="entry name" value="Glyco_trans_4-like_N"/>
</dbReference>
<dbReference type="FunFam" id="3.40.50.2000:FF:000069">
    <property type="entry name" value="Alpha-(1-6)-phosphatidylinositol monomannoside mannosyltransferase"/>
    <property type="match status" value="1"/>
</dbReference>
<proteinExistence type="predicted"/>
<dbReference type="GO" id="GO:0016758">
    <property type="term" value="F:hexosyltransferase activity"/>
    <property type="evidence" value="ECO:0007669"/>
    <property type="project" value="TreeGrafter"/>
</dbReference>
<feature type="domain" description="Glycosyltransferase subfamily 4-like N-terminal" evidence="4">
    <location>
        <begin position="38"/>
        <end position="197"/>
    </location>
</feature>
<keyword evidence="6" id="KW-1185">Reference proteome</keyword>
<dbReference type="Proteomes" id="UP000523007">
    <property type="component" value="Unassembled WGS sequence"/>
</dbReference>
<organism evidence="5 6">
    <name type="scientific">Lipingzhangella halophila</name>
    <dbReference type="NCBI Taxonomy" id="1783352"/>
    <lineage>
        <taxon>Bacteria</taxon>
        <taxon>Bacillati</taxon>
        <taxon>Actinomycetota</taxon>
        <taxon>Actinomycetes</taxon>
        <taxon>Streptosporangiales</taxon>
        <taxon>Nocardiopsidaceae</taxon>
        <taxon>Lipingzhangella</taxon>
    </lineage>
</organism>
<dbReference type="Pfam" id="PF00534">
    <property type="entry name" value="Glycos_transf_1"/>
    <property type="match status" value="1"/>
</dbReference>
<accession>A0A7W7RGI8</accession>
<name>A0A7W7RGI8_9ACTN</name>
<dbReference type="CDD" id="cd03801">
    <property type="entry name" value="GT4_PimA-like"/>
    <property type="match status" value="1"/>
</dbReference>
<dbReference type="EMBL" id="JACHJT010000001">
    <property type="protein sequence ID" value="MBB4931540.1"/>
    <property type="molecule type" value="Genomic_DNA"/>
</dbReference>
<evidence type="ECO:0000313" key="6">
    <source>
        <dbReference type="Proteomes" id="UP000523007"/>
    </source>
</evidence>
<dbReference type="GO" id="GO:1901137">
    <property type="term" value="P:carbohydrate derivative biosynthetic process"/>
    <property type="evidence" value="ECO:0007669"/>
    <property type="project" value="UniProtKB-ARBA"/>
</dbReference>
<protein>
    <submittedName>
        <fullName evidence="5">Phosphatidylinositol alpha-1,6-mannosyltransferase</fullName>
        <ecNumber evidence="5">2.4.1.-</ecNumber>
    </submittedName>
</protein>
<dbReference type="PANTHER" id="PTHR45947">
    <property type="entry name" value="SULFOQUINOVOSYL TRANSFERASE SQD2"/>
    <property type="match status" value="1"/>
</dbReference>
<reference evidence="5 6" key="1">
    <citation type="submission" date="2020-08" db="EMBL/GenBank/DDBJ databases">
        <title>Sequencing the genomes of 1000 actinobacteria strains.</title>
        <authorList>
            <person name="Klenk H.-P."/>
        </authorList>
    </citation>
    <scope>NUCLEOTIDE SEQUENCE [LARGE SCALE GENOMIC DNA]</scope>
    <source>
        <strain evidence="5 6">DSM 102030</strain>
    </source>
</reference>
<dbReference type="InterPro" id="IPR001296">
    <property type="entry name" value="Glyco_trans_1"/>
</dbReference>
<dbReference type="Pfam" id="PF13439">
    <property type="entry name" value="Glyco_transf_4"/>
    <property type="match status" value="1"/>
</dbReference>
<feature type="domain" description="Glycosyl transferase family 1" evidence="3">
    <location>
        <begin position="216"/>
        <end position="380"/>
    </location>
</feature>
<dbReference type="AlphaFoldDB" id="A0A7W7RGI8"/>
<evidence type="ECO:0000256" key="2">
    <source>
        <dbReference type="ARBA" id="ARBA00022679"/>
    </source>
</evidence>
<dbReference type="SUPFAM" id="SSF53756">
    <property type="entry name" value="UDP-Glycosyltransferase/glycogen phosphorylase"/>
    <property type="match status" value="1"/>
</dbReference>
<dbReference type="PANTHER" id="PTHR45947:SF3">
    <property type="entry name" value="SULFOQUINOVOSYL TRANSFERASE SQD2"/>
    <property type="match status" value="1"/>
</dbReference>
<dbReference type="Gene3D" id="3.40.50.2000">
    <property type="entry name" value="Glycogen Phosphorylase B"/>
    <property type="match status" value="2"/>
</dbReference>
<evidence type="ECO:0000259" key="3">
    <source>
        <dbReference type="Pfam" id="PF00534"/>
    </source>
</evidence>